<keyword evidence="3" id="KW-1185">Reference proteome</keyword>
<dbReference type="EMBL" id="JAMYWD010000012">
    <property type="protein sequence ID" value="KAJ4951474.1"/>
    <property type="molecule type" value="Genomic_DNA"/>
</dbReference>
<evidence type="ECO:0000313" key="2">
    <source>
        <dbReference type="EMBL" id="KAJ4951474.1"/>
    </source>
</evidence>
<proteinExistence type="predicted"/>
<comment type="caution">
    <text evidence="2">The sequence shown here is derived from an EMBL/GenBank/DDBJ whole genome shotgun (WGS) entry which is preliminary data.</text>
</comment>
<dbReference type="Proteomes" id="UP001141806">
    <property type="component" value="Unassembled WGS sequence"/>
</dbReference>
<gene>
    <name evidence="2" type="ORF">NE237_028306</name>
</gene>
<evidence type="ECO:0000313" key="3">
    <source>
        <dbReference type="Proteomes" id="UP001141806"/>
    </source>
</evidence>
<feature type="region of interest" description="Disordered" evidence="1">
    <location>
        <begin position="238"/>
        <end position="261"/>
    </location>
</feature>
<reference evidence="2" key="1">
    <citation type="journal article" date="2023" name="Plant J.">
        <title>The genome of the king protea, Protea cynaroides.</title>
        <authorList>
            <person name="Chang J."/>
            <person name="Duong T.A."/>
            <person name="Schoeman C."/>
            <person name="Ma X."/>
            <person name="Roodt D."/>
            <person name="Barker N."/>
            <person name="Li Z."/>
            <person name="Van de Peer Y."/>
            <person name="Mizrachi E."/>
        </authorList>
    </citation>
    <scope>NUCLEOTIDE SEQUENCE</scope>
    <source>
        <tissue evidence="2">Young leaves</tissue>
    </source>
</reference>
<accession>A0A9Q0GTJ1</accession>
<sequence length="261" mass="27931">MMLRVYAGNPMPRLSDGWVASAVRRWVRVGFSWSHARSSTGRMVSSSVVSTGWGEGDLPVREISTLPHLRFPKEKTAHQQGLGADLVEEALMSSVARNPMSTMDFGSSGKEWSSLSMMTALADGSDCAARCYQNPSVRTMDAYMESQTKNKAPGTSEIAAEASIESNRPLGEETSRGAGELSLNHALSQGTCDDTRMVALVRQFRFCRDRMTLGGGAGSVLTANPPKHMLSHVGSEASIVGSGGQNGNDIAAPVVEHRETP</sequence>
<name>A0A9Q0GTJ1_9MAGN</name>
<dbReference type="AlphaFoldDB" id="A0A9Q0GTJ1"/>
<protein>
    <submittedName>
        <fullName evidence="2">Uncharacterized protein</fullName>
    </submittedName>
</protein>
<evidence type="ECO:0000256" key="1">
    <source>
        <dbReference type="SAM" id="MobiDB-lite"/>
    </source>
</evidence>
<organism evidence="2 3">
    <name type="scientific">Protea cynaroides</name>
    <dbReference type="NCBI Taxonomy" id="273540"/>
    <lineage>
        <taxon>Eukaryota</taxon>
        <taxon>Viridiplantae</taxon>
        <taxon>Streptophyta</taxon>
        <taxon>Embryophyta</taxon>
        <taxon>Tracheophyta</taxon>
        <taxon>Spermatophyta</taxon>
        <taxon>Magnoliopsida</taxon>
        <taxon>Proteales</taxon>
        <taxon>Proteaceae</taxon>
        <taxon>Protea</taxon>
    </lineage>
</organism>